<feature type="region of interest" description="Disordered" evidence="1">
    <location>
        <begin position="1"/>
        <end position="103"/>
    </location>
</feature>
<accession>A0A4R2RC89</accession>
<evidence type="ECO:0000313" key="2">
    <source>
        <dbReference type="EMBL" id="TCP60982.1"/>
    </source>
</evidence>
<reference evidence="2 3" key="1">
    <citation type="submission" date="2019-03" db="EMBL/GenBank/DDBJ databases">
        <title>Genomic Encyclopedia of Type Strains, Phase IV (KMG-IV): sequencing the most valuable type-strain genomes for metagenomic binning, comparative biology and taxonomic classification.</title>
        <authorList>
            <person name="Goeker M."/>
        </authorList>
    </citation>
    <scope>NUCLEOTIDE SEQUENCE [LARGE SCALE GENOMIC DNA]</scope>
    <source>
        <strain evidence="2 3">DSM 11170</strain>
    </source>
</reference>
<name>A0A4R2RC89_9FIRM</name>
<organism evidence="2 3">
    <name type="scientific">Heliophilum fasciatum</name>
    <dbReference type="NCBI Taxonomy" id="35700"/>
    <lineage>
        <taxon>Bacteria</taxon>
        <taxon>Bacillati</taxon>
        <taxon>Bacillota</taxon>
        <taxon>Clostridia</taxon>
        <taxon>Eubacteriales</taxon>
        <taxon>Heliobacteriaceae</taxon>
        <taxon>Heliophilum</taxon>
    </lineage>
</organism>
<protein>
    <submittedName>
        <fullName evidence="2">Uncharacterized protein</fullName>
    </submittedName>
</protein>
<gene>
    <name evidence="2" type="ORF">EDD73_1328</name>
</gene>
<keyword evidence="3" id="KW-1185">Reference proteome</keyword>
<feature type="compositionally biased region" description="Basic and acidic residues" evidence="1">
    <location>
        <begin position="71"/>
        <end position="83"/>
    </location>
</feature>
<evidence type="ECO:0000256" key="1">
    <source>
        <dbReference type="SAM" id="MobiDB-lite"/>
    </source>
</evidence>
<dbReference type="Proteomes" id="UP000294813">
    <property type="component" value="Unassembled WGS sequence"/>
</dbReference>
<dbReference type="RefSeq" id="WP_131920562.1">
    <property type="nucleotide sequence ID" value="NZ_JAOQNU010000033.1"/>
</dbReference>
<dbReference type="OrthoDB" id="9796892at2"/>
<dbReference type="AlphaFoldDB" id="A0A4R2RC89"/>
<feature type="compositionally biased region" description="Polar residues" evidence="1">
    <location>
        <begin position="87"/>
        <end position="102"/>
    </location>
</feature>
<proteinExistence type="predicted"/>
<sequence>MALGGIPPVGSNTLGGWPASEPSTSPAGSLAVQPDRNPMLPVAPPGSNALSPKDGVDKSTTISPSTQAGKVECKTCEQRKYQDESNDSSVSFQTPTSLSTDQAPAAVMAHEQEHVINEQQRAGQEGRRVLSQSVRIHTATCPECGRVYVAGGETKTVTADDPKALERETTGKGQVIDDYI</sequence>
<comment type="caution">
    <text evidence="2">The sequence shown here is derived from an EMBL/GenBank/DDBJ whole genome shotgun (WGS) entry which is preliminary data.</text>
</comment>
<dbReference type="EMBL" id="SLXT01000032">
    <property type="protein sequence ID" value="TCP60982.1"/>
    <property type="molecule type" value="Genomic_DNA"/>
</dbReference>
<feature type="compositionally biased region" description="Polar residues" evidence="1">
    <location>
        <begin position="58"/>
        <end position="68"/>
    </location>
</feature>
<evidence type="ECO:0000313" key="3">
    <source>
        <dbReference type="Proteomes" id="UP000294813"/>
    </source>
</evidence>